<dbReference type="InterPro" id="IPR025736">
    <property type="entry name" value="PucR_C-HTH_dom"/>
</dbReference>
<reference evidence="5 6" key="1">
    <citation type="submission" date="2019-10" db="EMBL/GenBank/DDBJ databases">
        <title>Description of Paenibacillus terrestris sp. nov.</title>
        <authorList>
            <person name="Carlier A."/>
            <person name="Qi S."/>
        </authorList>
    </citation>
    <scope>NUCLEOTIDE SEQUENCE [LARGE SCALE GENOMIC DNA]</scope>
    <source>
        <strain evidence="5 6">LMG 31458</strain>
    </source>
</reference>
<dbReference type="EMBL" id="WHOA01000165">
    <property type="protein sequence ID" value="NOU74468.1"/>
    <property type="molecule type" value="Genomic_DNA"/>
</dbReference>
<dbReference type="PANTHER" id="PTHR33744:SF1">
    <property type="entry name" value="DNA-BINDING TRANSCRIPTIONAL ACTIVATOR ADER"/>
    <property type="match status" value="1"/>
</dbReference>
<evidence type="ECO:0000259" key="2">
    <source>
        <dbReference type="Pfam" id="PF07905"/>
    </source>
</evidence>
<evidence type="ECO:0008006" key="7">
    <source>
        <dbReference type="Google" id="ProtNLM"/>
    </source>
</evidence>
<comment type="caution">
    <text evidence="5">The sequence shown here is derived from an EMBL/GenBank/DDBJ whole genome shotgun (WGS) entry which is preliminary data.</text>
</comment>
<sequence length="529" mass="59979">MKFFDALQLPSLQQARIAAGAEGLHRTIRWVSIVDLPDPLSCVSSGDLLLTTGYGWPRDEKKLLDLIIELNACGLAGLGLAVPEYFTNMPLTVCRVADELHFPIIEIPWEIQFNTITEEILSSILTYQYNIQEQSEFVHQELMRIALDANDLQEIAVTLGKLIKRPVIIQHPEGPILASYNMNKDGLEEEEQLFHQEMISFRKEQVQHIPLRSHSRPIRIPAVPESGLPARLLCPISIKKELAGLLWIIEGQQPLREVDQRAAQTASIVMALHISQQRALASLEAQLGYSFLDSLLESQFNTTPQILRRAELLGFDPEGIYSVGTIIMNSSVPLSREGIIKRERLADKLKLRMQELKIPTVLSLTQNQLLFLIPESVLSEDIWKSMKDINLSFAVSLPYRGFTNVRQGYKEVSSILPHISFGQLHRYQDLLVPRVLMGDHDARSSFLGKLFDPLQRSRNGDVLISTLLTFARMGFQLKKTADELNIHPKTLRYRLDRAISLGNFDLNEAETQFHLQLAVRIFSLENARI</sequence>
<feature type="domain" description="CdaR GGDEF-like" evidence="4">
    <location>
        <begin position="303"/>
        <end position="411"/>
    </location>
</feature>
<dbReference type="InterPro" id="IPR041522">
    <property type="entry name" value="CdaR_GGDEF"/>
</dbReference>
<evidence type="ECO:0000313" key="6">
    <source>
        <dbReference type="Proteomes" id="UP000616779"/>
    </source>
</evidence>
<proteinExistence type="inferred from homology"/>
<dbReference type="Gene3D" id="1.10.10.2840">
    <property type="entry name" value="PucR C-terminal helix-turn-helix domain"/>
    <property type="match status" value="1"/>
</dbReference>
<keyword evidence="6" id="KW-1185">Reference proteome</keyword>
<dbReference type="Pfam" id="PF07905">
    <property type="entry name" value="PucR"/>
    <property type="match status" value="1"/>
</dbReference>
<accession>A0ABX1Y385</accession>
<organism evidence="5 6">
    <name type="scientific">Paenibacillus phytorum</name>
    <dbReference type="NCBI Taxonomy" id="2654977"/>
    <lineage>
        <taxon>Bacteria</taxon>
        <taxon>Bacillati</taxon>
        <taxon>Bacillota</taxon>
        <taxon>Bacilli</taxon>
        <taxon>Bacillales</taxon>
        <taxon>Paenibacillaceae</taxon>
        <taxon>Paenibacillus</taxon>
    </lineage>
</organism>
<comment type="similarity">
    <text evidence="1">Belongs to the CdaR family.</text>
</comment>
<feature type="domain" description="Purine catabolism PurC-like" evidence="2">
    <location>
        <begin position="5"/>
        <end position="124"/>
    </location>
</feature>
<evidence type="ECO:0000313" key="5">
    <source>
        <dbReference type="EMBL" id="NOU74468.1"/>
    </source>
</evidence>
<name>A0ABX1Y385_9BACL</name>
<gene>
    <name evidence="5" type="ORF">GC098_24235</name>
</gene>
<dbReference type="Pfam" id="PF17853">
    <property type="entry name" value="GGDEF_2"/>
    <property type="match status" value="1"/>
</dbReference>
<dbReference type="InterPro" id="IPR012914">
    <property type="entry name" value="PucR_dom"/>
</dbReference>
<dbReference type="InterPro" id="IPR042070">
    <property type="entry name" value="PucR_C-HTH_sf"/>
</dbReference>
<feature type="domain" description="PucR C-terminal helix-turn-helix" evidence="3">
    <location>
        <begin position="463"/>
        <end position="521"/>
    </location>
</feature>
<evidence type="ECO:0000259" key="4">
    <source>
        <dbReference type="Pfam" id="PF17853"/>
    </source>
</evidence>
<protein>
    <recommendedName>
        <fullName evidence="7">PucR family transcriptional regulator</fullName>
    </recommendedName>
</protein>
<dbReference type="PANTHER" id="PTHR33744">
    <property type="entry name" value="CARBOHYDRATE DIACID REGULATOR"/>
    <property type="match status" value="1"/>
</dbReference>
<evidence type="ECO:0000256" key="1">
    <source>
        <dbReference type="ARBA" id="ARBA00006754"/>
    </source>
</evidence>
<dbReference type="RefSeq" id="WP_171645871.1">
    <property type="nucleotide sequence ID" value="NZ_WHOA01000165.1"/>
</dbReference>
<dbReference type="Pfam" id="PF13556">
    <property type="entry name" value="HTH_30"/>
    <property type="match status" value="1"/>
</dbReference>
<dbReference type="InterPro" id="IPR051448">
    <property type="entry name" value="CdaR-like_regulators"/>
</dbReference>
<evidence type="ECO:0000259" key="3">
    <source>
        <dbReference type="Pfam" id="PF13556"/>
    </source>
</evidence>
<dbReference type="Proteomes" id="UP000616779">
    <property type="component" value="Unassembled WGS sequence"/>
</dbReference>